<keyword evidence="7 8" id="KW-0472">Membrane</keyword>
<gene>
    <name evidence="10" type="ORF">DFR64_0952</name>
</gene>
<evidence type="ECO:0000259" key="9">
    <source>
        <dbReference type="Pfam" id="PF13231"/>
    </source>
</evidence>
<name>A0A347ZSR7_9CHLR</name>
<dbReference type="InterPro" id="IPR050297">
    <property type="entry name" value="LipidA_mod_glycosyltrf_83"/>
</dbReference>
<feature type="domain" description="Glycosyltransferase RgtA/B/C/D-like" evidence="9">
    <location>
        <begin position="233"/>
        <end position="390"/>
    </location>
</feature>
<sequence length="687" mass="78278">MNEPSILDYLKSLLRGDHFDIKAYFGIEQDGEKPKAPVSQIEVNSERIRWQVILGAILAVIGQSFLEPAHRQILPALALYLAAGVFLWLGFRRESLNEFVKANGSFGQAFSSDMHLLYFSISMGLLVAAFLLLKDNTFTLLNVSVWLASIVFFVLSIWEKEEYPKRKTQRISFIFLFALVLAVSAFYRFYRLNQVPGEMFSDHAEKLLDVMDVLNGKTSIYFPRNTGREAFQFYMTAAIIRLFHTGISFLSLKLGTTFCGLVTLPFIYLLGKQLTNKWIGLLAMLMAGMAYWPNVISRVALRYTLYPLFTAPMMYFLFRGLSRRSRNDLIISGLLLGLGLHGYSPVRVLPIYVVLVFVIYWLHTRPKKNRWNDVWVLGLLAFSAFIVFLPLFRYFLENPELVSYRALSRMTSLEQPLEGSTGLIFLGNLWKSLVMFFYDNGQIWVHSIPHRPALDMATAAFFFVGIIYEVKKYLANHQWEDLALLLAIPMLMLPSIMSLAFPNENPSLNRSGGAIVPVFIITAIGFYQCAKGLFNSTEPALSRIILGAFLALSLLCSGYQNYDLVFNQYDKEFMDGAWNTSEIGEVIKDFIAQGNPYENAHVVPYPYWVDTRLVGINAGVPWKDYALWAEDFESTLNTPGNQLFILKPEDTDSLELLQMLYPDGKEEIFYSKTIGKNFIIYSITQSG</sequence>
<organism evidence="10 11">
    <name type="scientific">Pelolinea submarina</name>
    <dbReference type="NCBI Taxonomy" id="913107"/>
    <lineage>
        <taxon>Bacteria</taxon>
        <taxon>Bacillati</taxon>
        <taxon>Chloroflexota</taxon>
        <taxon>Anaerolineae</taxon>
        <taxon>Anaerolineales</taxon>
        <taxon>Anaerolineaceae</taxon>
        <taxon>Pelolinea</taxon>
    </lineage>
</organism>
<feature type="transmembrane region" description="Helical" evidence="8">
    <location>
        <begin position="482"/>
        <end position="502"/>
    </location>
</feature>
<keyword evidence="5 8" id="KW-0812">Transmembrane</keyword>
<feature type="transmembrane region" description="Helical" evidence="8">
    <location>
        <begin position="541"/>
        <end position="562"/>
    </location>
</feature>
<evidence type="ECO:0000256" key="7">
    <source>
        <dbReference type="ARBA" id="ARBA00023136"/>
    </source>
</evidence>
<comment type="caution">
    <text evidence="10">The sequence shown here is derived from an EMBL/GenBank/DDBJ whole genome shotgun (WGS) entry which is preliminary data.</text>
</comment>
<feature type="transmembrane region" description="Helical" evidence="8">
    <location>
        <begin position="278"/>
        <end position="294"/>
    </location>
</feature>
<dbReference type="AlphaFoldDB" id="A0A347ZSR7"/>
<keyword evidence="11" id="KW-1185">Reference proteome</keyword>
<dbReference type="InterPro" id="IPR038731">
    <property type="entry name" value="RgtA/B/C-like"/>
</dbReference>
<feature type="transmembrane region" description="Helical" evidence="8">
    <location>
        <begin position="330"/>
        <end position="362"/>
    </location>
</feature>
<keyword evidence="4 10" id="KW-0808">Transferase</keyword>
<dbReference type="GO" id="GO:0016763">
    <property type="term" value="F:pentosyltransferase activity"/>
    <property type="evidence" value="ECO:0007669"/>
    <property type="project" value="TreeGrafter"/>
</dbReference>
<protein>
    <submittedName>
        <fullName evidence="10">Dolichyl-phosphate-mannose-protein mannosyltransferase</fullName>
    </submittedName>
</protein>
<keyword evidence="3 10" id="KW-0328">Glycosyltransferase</keyword>
<accession>A0A347ZSR7</accession>
<feature type="transmembrane region" description="Helical" evidence="8">
    <location>
        <begin position="417"/>
        <end position="438"/>
    </location>
</feature>
<feature type="transmembrane region" description="Helical" evidence="8">
    <location>
        <begin position="72"/>
        <end position="91"/>
    </location>
</feature>
<reference evidence="10 11" key="1">
    <citation type="submission" date="2018-08" db="EMBL/GenBank/DDBJ databases">
        <title>Genomic Encyclopedia of Type Strains, Phase IV (KMG-IV): sequencing the most valuable type-strain genomes for metagenomic binning, comparative biology and taxonomic classification.</title>
        <authorList>
            <person name="Goeker M."/>
        </authorList>
    </citation>
    <scope>NUCLEOTIDE SEQUENCE [LARGE SCALE GENOMIC DNA]</scope>
    <source>
        <strain evidence="10 11">DSM 23923</strain>
    </source>
</reference>
<evidence type="ECO:0000256" key="8">
    <source>
        <dbReference type="SAM" id="Phobius"/>
    </source>
</evidence>
<keyword evidence="6 8" id="KW-1133">Transmembrane helix</keyword>
<feature type="transmembrane region" description="Helical" evidence="8">
    <location>
        <begin position="514"/>
        <end position="534"/>
    </location>
</feature>
<dbReference type="GO" id="GO:0009103">
    <property type="term" value="P:lipopolysaccharide biosynthetic process"/>
    <property type="evidence" value="ECO:0007669"/>
    <property type="project" value="UniProtKB-ARBA"/>
</dbReference>
<feature type="transmembrane region" description="Helical" evidence="8">
    <location>
        <begin position="139"/>
        <end position="158"/>
    </location>
</feature>
<dbReference type="EMBL" id="QUMS01000001">
    <property type="protein sequence ID" value="REG11079.1"/>
    <property type="molecule type" value="Genomic_DNA"/>
</dbReference>
<evidence type="ECO:0000256" key="1">
    <source>
        <dbReference type="ARBA" id="ARBA00004651"/>
    </source>
</evidence>
<feature type="transmembrane region" description="Helical" evidence="8">
    <location>
        <begin position="250"/>
        <end position="271"/>
    </location>
</feature>
<dbReference type="GO" id="GO:0005886">
    <property type="term" value="C:plasma membrane"/>
    <property type="evidence" value="ECO:0007669"/>
    <property type="project" value="UniProtKB-SubCell"/>
</dbReference>
<proteinExistence type="predicted"/>
<keyword evidence="2" id="KW-1003">Cell membrane</keyword>
<evidence type="ECO:0000256" key="4">
    <source>
        <dbReference type="ARBA" id="ARBA00022679"/>
    </source>
</evidence>
<dbReference type="OrthoDB" id="161174at2"/>
<evidence type="ECO:0000256" key="6">
    <source>
        <dbReference type="ARBA" id="ARBA00022989"/>
    </source>
</evidence>
<evidence type="ECO:0000256" key="2">
    <source>
        <dbReference type="ARBA" id="ARBA00022475"/>
    </source>
</evidence>
<evidence type="ECO:0000256" key="5">
    <source>
        <dbReference type="ARBA" id="ARBA00022692"/>
    </source>
</evidence>
<evidence type="ECO:0000313" key="11">
    <source>
        <dbReference type="Proteomes" id="UP000256388"/>
    </source>
</evidence>
<dbReference type="PANTHER" id="PTHR33908">
    <property type="entry name" value="MANNOSYLTRANSFERASE YKCB-RELATED"/>
    <property type="match status" value="1"/>
</dbReference>
<dbReference type="Pfam" id="PF13231">
    <property type="entry name" value="PMT_2"/>
    <property type="match status" value="1"/>
</dbReference>
<dbReference type="PANTHER" id="PTHR33908:SF11">
    <property type="entry name" value="MEMBRANE PROTEIN"/>
    <property type="match status" value="1"/>
</dbReference>
<evidence type="ECO:0000256" key="3">
    <source>
        <dbReference type="ARBA" id="ARBA00022676"/>
    </source>
</evidence>
<dbReference type="RefSeq" id="WP_116224223.1">
    <property type="nucleotide sequence ID" value="NZ_AP018437.1"/>
</dbReference>
<feature type="transmembrane region" description="Helical" evidence="8">
    <location>
        <begin position="116"/>
        <end position="133"/>
    </location>
</feature>
<dbReference type="Proteomes" id="UP000256388">
    <property type="component" value="Unassembled WGS sequence"/>
</dbReference>
<feature type="transmembrane region" description="Helical" evidence="8">
    <location>
        <begin position="453"/>
        <end position="470"/>
    </location>
</feature>
<comment type="subcellular location">
    <subcellularLocation>
        <location evidence="1">Cell membrane</location>
        <topology evidence="1">Multi-pass membrane protein</topology>
    </subcellularLocation>
</comment>
<feature type="transmembrane region" description="Helical" evidence="8">
    <location>
        <begin position="170"/>
        <end position="190"/>
    </location>
</feature>
<feature type="transmembrane region" description="Helical" evidence="8">
    <location>
        <begin position="374"/>
        <end position="396"/>
    </location>
</feature>
<feature type="transmembrane region" description="Helical" evidence="8">
    <location>
        <begin position="300"/>
        <end position="318"/>
    </location>
</feature>
<evidence type="ECO:0000313" key="10">
    <source>
        <dbReference type="EMBL" id="REG11079.1"/>
    </source>
</evidence>